<dbReference type="SUPFAM" id="SSF54826">
    <property type="entry name" value="Enolase N-terminal domain-like"/>
    <property type="match status" value="1"/>
</dbReference>
<dbReference type="Proteomes" id="UP000611640">
    <property type="component" value="Chromosome"/>
</dbReference>
<dbReference type="Gene3D" id="3.30.390.10">
    <property type="entry name" value="Enolase-like, N-terminal domain"/>
    <property type="match status" value="1"/>
</dbReference>
<evidence type="ECO:0000259" key="4">
    <source>
        <dbReference type="SMART" id="SM00922"/>
    </source>
</evidence>
<dbReference type="SFLD" id="SFLDG00179">
    <property type="entry name" value="mandelate_racemase"/>
    <property type="match status" value="1"/>
</dbReference>
<accession>A0A7R7DLU6</accession>
<feature type="domain" description="Mandelate racemase/muconate lactonizing enzyme C-terminal" evidence="4">
    <location>
        <begin position="145"/>
        <end position="245"/>
    </location>
</feature>
<dbReference type="InterPro" id="IPR029017">
    <property type="entry name" value="Enolase-like_N"/>
</dbReference>
<proteinExistence type="predicted"/>
<reference evidence="5 6" key="1">
    <citation type="submission" date="2020-08" db="EMBL/GenBank/DDBJ databases">
        <title>Whole genome shotgun sequence of Actinocatenispora thailandica NBRC 105041.</title>
        <authorList>
            <person name="Komaki H."/>
            <person name="Tamura T."/>
        </authorList>
    </citation>
    <scope>NUCLEOTIDE SEQUENCE [LARGE SCALE GENOMIC DNA]</scope>
    <source>
        <strain evidence="5 6">NBRC 105041</strain>
    </source>
</reference>
<dbReference type="AlphaFoldDB" id="A0A7R7DLU6"/>
<dbReference type="SFLD" id="SFLDS00001">
    <property type="entry name" value="Enolase"/>
    <property type="match status" value="1"/>
</dbReference>
<dbReference type="InterPro" id="IPR029065">
    <property type="entry name" value="Enolase_C-like"/>
</dbReference>
<sequence>MPRPDVTVDAVDAAAFTVPTEVPEADGTLSWDSTTLVTASVRAGPVTGFGYTYADAACVPLIRGKLADAAVGVDALDVPYGWGRMQRAIRNLGRPGLVSCALSAVDTAWWDAAAQLADLPLARLLGSARAEVPVYGSGGFTSYDDRQLTDQLTGWLSRGLRRVKIKIGESWGSRVDRDLERIALTRATVGPDVELYVDANGGYGVGQAIRVGRRLSEWDVLWFEEPVSSDDLAGLRRIRDLVEPDVAAGEYGYDLVYFARMVDAVDCLQIDTTRCGGYTEWLRIAAVAAAHNRDVSGHCAPSLSVPVAAATPNFRHLEWFADHDRIERMLFDGVPDPSGGAARPDLAIPGHGLRLRPADAEPYRVA</sequence>
<dbReference type="PANTHER" id="PTHR13794:SF58">
    <property type="entry name" value="MITOCHONDRIAL ENOLASE SUPERFAMILY MEMBER 1"/>
    <property type="match status" value="1"/>
</dbReference>
<comment type="cofactor">
    <cofactor evidence="1">
        <name>Mg(2+)</name>
        <dbReference type="ChEBI" id="CHEBI:18420"/>
    </cofactor>
</comment>
<dbReference type="InterPro" id="IPR036849">
    <property type="entry name" value="Enolase-like_C_sf"/>
</dbReference>
<gene>
    <name evidence="5" type="ORF">Athai_16220</name>
</gene>
<dbReference type="KEGG" id="atl:Athai_16220"/>
<evidence type="ECO:0000256" key="1">
    <source>
        <dbReference type="ARBA" id="ARBA00001946"/>
    </source>
</evidence>
<evidence type="ECO:0000256" key="2">
    <source>
        <dbReference type="ARBA" id="ARBA00022723"/>
    </source>
</evidence>
<dbReference type="Gene3D" id="3.20.20.120">
    <property type="entry name" value="Enolase-like C-terminal domain"/>
    <property type="match status" value="1"/>
</dbReference>
<evidence type="ECO:0000313" key="5">
    <source>
        <dbReference type="EMBL" id="BCJ34119.1"/>
    </source>
</evidence>
<dbReference type="Pfam" id="PF02746">
    <property type="entry name" value="MR_MLE_N"/>
    <property type="match status" value="1"/>
</dbReference>
<dbReference type="EMBL" id="AP023355">
    <property type="protein sequence ID" value="BCJ34119.1"/>
    <property type="molecule type" value="Genomic_DNA"/>
</dbReference>
<dbReference type="GO" id="GO:0016052">
    <property type="term" value="P:carbohydrate catabolic process"/>
    <property type="evidence" value="ECO:0007669"/>
    <property type="project" value="TreeGrafter"/>
</dbReference>
<dbReference type="Pfam" id="PF13378">
    <property type="entry name" value="MR_MLE_C"/>
    <property type="match status" value="1"/>
</dbReference>
<dbReference type="CDD" id="cd03328">
    <property type="entry name" value="MR_like_3"/>
    <property type="match status" value="1"/>
</dbReference>
<dbReference type="SMART" id="SM00922">
    <property type="entry name" value="MR_MLE"/>
    <property type="match status" value="1"/>
</dbReference>
<dbReference type="GO" id="GO:0016836">
    <property type="term" value="F:hydro-lyase activity"/>
    <property type="evidence" value="ECO:0007669"/>
    <property type="project" value="TreeGrafter"/>
</dbReference>
<dbReference type="InterPro" id="IPR013342">
    <property type="entry name" value="Mandelate_racemase_C"/>
</dbReference>
<protein>
    <submittedName>
        <fullName evidence="5">Mandelate racemase</fullName>
    </submittedName>
</protein>
<dbReference type="SUPFAM" id="SSF51604">
    <property type="entry name" value="Enolase C-terminal domain-like"/>
    <property type="match status" value="1"/>
</dbReference>
<name>A0A7R7DLU6_9ACTN</name>
<dbReference type="InterPro" id="IPR046945">
    <property type="entry name" value="RHMD-like"/>
</dbReference>
<evidence type="ECO:0000313" key="6">
    <source>
        <dbReference type="Proteomes" id="UP000611640"/>
    </source>
</evidence>
<keyword evidence="2" id="KW-0479">Metal-binding</keyword>
<keyword evidence="3" id="KW-0460">Magnesium</keyword>
<dbReference type="PANTHER" id="PTHR13794">
    <property type="entry name" value="ENOLASE SUPERFAMILY, MANDELATE RACEMASE"/>
    <property type="match status" value="1"/>
</dbReference>
<evidence type="ECO:0000256" key="3">
    <source>
        <dbReference type="ARBA" id="ARBA00022842"/>
    </source>
</evidence>
<organism evidence="5 6">
    <name type="scientific">Actinocatenispora thailandica</name>
    <dbReference type="NCBI Taxonomy" id="227318"/>
    <lineage>
        <taxon>Bacteria</taxon>
        <taxon>Bacillati</taxon>
        <taxon>Actinomycetota</taxon>
        <taxon>Actinomycetes</taxon>
        <taxon>Micromonosporales</taxon>
        <taxon>Micromonosporaceae</taxon>
        <taxon>Actinocatenispora</taxon>
    </lineage>
</organism>
<dbReference type="RefSeq" id="WP_203960887.1">
    <property type="nucleotide sequence ID" value="NZ_AP023355.1"/>
</dbReference>
<dbReference type="GO" id="GO:0000287">
    <property type="term" value="F:magnesium ion binding"/>
    <property type="evidence" value="ECO:0007669"/>
    <property type="project" value="TreeGrafter"/>
</dbReference>
<keyword evidence="6" id="KW-1185">Reference proteome</keyword>
<dbReference type="InterPro" id="IPR013341">
    <property type="entry name" value="Mandelate_racemase_N_dom"/>
</dbReference>